<evidence type="ECO:0000256" key="1">
    <source>
        <dbReference type="SAM" id="MobiDB-lite"/>
    </source>
</evidence>
<gene>
    <name evidence="2" type="ORF">SNE40_016410</name>
</gene>
<evidence type="ECO:0000313" key="3">
    <source>
        <dbReference type="Proteomes" id="UP001347796"/>
    </source>
</evidence>
<accession>A0AAN8PD77</accession>
<dbReference type="EMBL" id="JAZGQO010000011">
    <property type="protein sequence ID" value="KAK6172828.1"/>
    <property type="molecule type" value="Genomic_DNA"/>
</dbReference>
<evidence type="ECO:0000313" key="2">
    <source>
        <dbReference type="EMBL" id="KAK6172828.1"/>
    </source>
</evidence>
<keyword evidence="3" id="KW-1185">Reference proteome</keyword>
<dbReference type="Gene3D" id="2.40.70.10">
    <property type="entry name" value="Acid Proteases"/>
    <property type="match status" value="1"/>
</dbReference>
<dbReference type="Proteomes" id="UP001347796">
    <property type="component" value="Unassembled WGS sequence"/>
</dbReference>
<sequence>MRLRLREARVKDIGEAELLAVQLEAFRMADRQRTHRVHAVGQPKDQNLSGHGHEQTKLNDAVKGLRQDMQLLTRHLQRLSTSNVQSERDRIHDYQNNIYQRGDFYSWREWPGRGNQSPIQSQDRRHDINIKQGNGQTKSFRGQTSTRTGTNQVSIRASKYGDEGLFVPTLIVGLPVTMPVDTGANITLLNREVLDKLTKKSSSIKLLPVNLSMVKRTLK</sequence>
<feature type="region of interest" description="Disordered" evidence="1">
    <location>
        <begin position="132"/>
        <end position="151"/>
    </location>
</feature>
<evidence type="ECO:0008006" key="4">
    <source>
        <dbReference type="Google" id="ProtNLM"/>
    </source>
</evidence>
<reference evidence="2 3" key="1">
    <citation type="submission" date="2024-01" db="EMBL/GenBank/DDBJ databases">
        <title>The genome of the rayed Mediterranean limpet Patella caerulea (Linnaeus, 1758).</title>
        <authorList>
            <person name="Anh-Thu Weber A."/>
            <person name="Halstead-Nussloch G."/>
        </authorList>
    </citation>
    <scope>NUCLEOTIDE SEQUENCE [LARGE SCALE GENOMIC DNA]</scope>
    <source>
        <strain evidence="2">AATW-2023a</strain>
        <tissue evidence="2">Whole specimen</tissue>
    </source>
</reference>
<comment type="caution">
    <text evidence="2">The sequence shown here is derived from an EMBL/GenBank/DDBJ whole genome shotgun (WGS) entry which is preliminary data.</text>
</comment>
<protein>
    <recommendedName>
        <fullName evidence="4">Peptidase A2 domain-containing protein</fullName>
    </recommendedName>
</protein>
<organism evidence="2 3">
    <name type="scientific">Patella caerulea</name>
    <name type="common">Rayed Mediterranean limpet</name>
    <dbReference type="NCBI Taxonomy" id="87958"/>
    <lineage>
        <taxon>Eukaryota</taxon>
        <taxon>Metazoa</taxon>
        <taxon>Spiralia</taxon>
        <taxon>Lophotrochozoa</taxon>
        <taxon>Mollusca</taxon>
        <taxon>Gastropoda</taxon>
        <taxon>Patellogastropoda</taxon>
        <taxon>Patelloidea</taxon>
        <taxon>Patellidae</taxon>
        <taxon>Patella</taxon>
    </lineage>
</organism>
<name>A0AAN8PD77_PATCE</name>
<dbReference type="InterPro" id="IPR021109">
    <property type="entry name" value="Peptidase_aspartic_dom_sf"/>
</dbReference>
<dbReference type="AlphaFoldDB" id="A0AAN8PD77"/>
<proteinExistence type="predicted"/>